<dbReference type="Proteomes" id="UP000823773">
    <property type="component" value="Unassembled WGS sequence"/>
</dbReference>
<reference evidence="1" key="1">
    <citation type="submission" date="2021-03" db="EMBL/GenBank/DDBJ databases">
        <title>Genomic Encyclopedia of Type Strains, Phase IV (KMG-IV): sequencing the most valuable type-strain genomes for metagenomic binning, comparative biology and taxonomic classification.</title>
        <authorList>
            <person name="Goeker M."/>
        </authorList>
    </citation>
    <scope>NUCLEOTIDE SEQUENCE</scope>
    <source>
        <strain evidence="1">DSM 18131</strain>
    </source>
</reference>
<evidence type="ECO:0000313" key="1">
    <source>
        <dbReference type="EMBL" id="MBP1872604.1"/>
    </source>
</evidence>
<comment type="caution">
    <text evidence="1">The sequence shown here is derived from an EMBL/GenBank/DDBJ whole genome shotgun (WGS) entry which is preliminary data.</text>
</comment>
<evidence type="ECO:0000313" key="2">
    <source>
        <dbReference type="Proteomes" id="UP000823773"/>
    </source>
</evidence>
<dbReference type="EMBL" id="JAGGJR010000003">
    <property type="protein sequence ID" value="MBP1872604.1"/>
    <property type="molecule type" value="Genomic_DNA"/>
</dbReference>
<organism evidence="1 2">
    <name type="scientific">Ensifer adhaerens</name>
    <name type="common">Sinorhizobium morelense</name>
    <dbReference type="NCBI Taxonomy" id="106592"/>
    <lineage>
        <taxon>Bacteria</taxon>
        <taxon>Pseudomonadati</taxon>
        <taxon>Pseudomonadota</taxon>
        <taxon>Alphaproteobacteria</taxon>
        <taxon>Hyphomicrobiales</taxon>
        <taxon>Rhizobiaceae</taxon>
        <taxon>Sinorhizobium/Ensifer group</taxon>
        <taxon>Ensifer</taxon>
    </lineage>
</organism>
<name>A0ACC5SV24_ENSAD</name>
<gene>
    <name evidence="1" type="ORF">J2Z19_002316</name>
</gene>
<protein>
    <submittedName>
        <fullName evidence="1">Peroxiredoxin</fullName>
    </submittedName>
</protein>
<keyword evidence="2" id="KW-1185">Reference proteome</keyword>
<accession>A0ACC5SV24</accession>
<proteinExistence type="predicted"/>
<sequence length="189" mass="20700">MIADTPNQAPELEATSWFNTTAPLNLDMLRGRVVFIHAFQMLCPACVSHGLPQTQRVQSLFRDTDLQVIGLHTVFEHHAAMGPEALRAFIHEYRLTFPIGVDAAAADTPIPRTMQRYGMRGTPTTIIIGRDGTVRHHRFGIEDDLLVGAWLANALNEPPATTRQDLAGCSTDGCTIPGGSLRNLETGTR</sequence>